<dbReference type="AlphaFoldDB" id="A0A0D6MKL1"/>
<evidence type="ECO:0000313" key="3">
    <source>
        <dbReference type="Proteomes" id="UP000032679"/>
    </source>
</evidence>
<dbReference type="InterPro" id="IPR022742">
    <property type="entry name" value="Hydrolase_4"/>
</dbReference>
<keyword evidence="3" id="KW-1185">Reference proteome</keyword>
<dbReference type="Gene3D" id="3.40.50.1820">
    <property type="entry name" value="alpha/beta hydrolase"/>
    <property type="match status" value="1"/>
</dbReference>
<dbReference type="SUPFAM" id="SSF53474">
    <property type="entry name" value="alpha/beta-Hydrolases"/>
    <property type="match status" value="1"/>
</dbReference>
<dbReference type="PANTHER" id="PTHR12277:SF81">
    <property type="entry name" value="PROTEIN ABHD13"/>
    <property type="match status" value="1"/>
</dbReference>
<dbReference type="PANTHER" id="PTHR12277">
    <property type="entry name" value="ALPHA/BETA HYDROLASE DOMAIN-CONTAINING PROTEIN"/>
    <property type="match status" value="1"/>
</dbReference>
<organism evidence="2 3">
    <name type="scientific">Tanticharoenia sakaeratensis NBRC 103193</name>
    <dbReference type="NCBI Taxonomy" id="1231623"/>
    <lineage>
        <taxon>Bacteria</taxon>
        <taxon>Pseudomonadati</taxon>
        <taxon>Pseudomonadota</taxon>
        <taxon>Alphaproteobacteria</taxon>
        <taxon>Acetobacterales</taxon>
        <taxon>Acetobacteraceae</taxon>
        <taxon>Tanticharoenia</taxon>
    </lineage>
</organism>
<protein>
    <recommendedName>
        <fullName evidence="1">Serine aminopeptidase S33 domain-containing protein</fullName>
    </recommendedName>
</protein>
<proteinExistence type="predicted"/>
<evidence type="ECO:0000313" key="2">
    <source>
        <dbReference type="EMBL" id="GAN54219.1"/>
    </source>
</evidence>
<gene>
    <name evidence="2" type="ORF">Tasa_017_102</name>
</gene>
<comment type="caution">
    <text evidence="2">The sequence shown here is derived from an EMBL/GenBank/DDBJ whole genome shotgun (WGS) entry which is preliminary data.</text>
</comment>
<dbReference type="RefSeq" id="WP_048848753.1">
    <property type="nucleotide sequence ID" value="NZ_BALE01000017.1"/>
</dbReference>
<dbReference type="EMBL" id="BALE01000017">
    <property type="protein sequence ID" value="GAN54219.1"/>
    <property type="molecule type" value="Genomic_DNA"/>
</dbReference>
<name>A0A0D6MKL1_9PROT</name>
<dbReference type="Proteomes" id="UP000032679">
    <property type="component" value="Unassembled WGS sequence"/>
</dbReference>
<evidence type="ECO:0000259" key="1">
    <source>
        <dbReference type="Pfam" id="PF12146"/>
    </source>
</evidence>
<sequence length="272" mass="28478">MIRTALLAGGALCGLAYLGVVGTLYAQQTALEFPADRTAIQLPDGGFAGLQVVSVRTSDGLALHAWYRAPDPGRPTILFLHGNGGNLNGLHAQISRLAIPGCGLMALEYRGYGGNPGVPSGAGLARDADAAMAFLAEHGVASSRVVVYGHSLGTGVATELAARMKVAALVLDSPFTSIAAVAQKRYWYLPAGLLLRSKFPVRALLPHVEAPVLILQGARDRTVPPAMGRADFMAARDPKVIWCAPDAGHMQVLEQGGDAVLRSFIARYVEGS</sequence>
<dbReference type="Pfam" id="PF12146">
    <property type="entry name" value="Hydrolase_4"/>
    <property type="match status" value="1"/>
</dbReference>
<dbReference type="OrthoDB" id="9798884at2"/>
<reference evidence="2 3" key="1">
    <citation type="submission" date="2012-10" db="EMBL/GenBank/DDBJ databases">
        <title>Genome sequencing of Tanticharoenia sakaeratensis NBRC 103193.</title>
        <authorList>
            <person name="Azuma Y."/>
            <person name="Hadano H."/>
            <person name="Hirakawa H."/>
            <person name="Matsushita K."/>
        </authorList>
    </citation>
    <scope>NUCLEOTIDE SEQUENCE [LARGE SCALE GENOMIC DNA]</scope>
    <source>
        <strain evidence="2 3">NBRC 103193</strain>
    </source>
</reference>
<accession>A0A0D6MKL1</accession>
<dbReference type="STRING" id="1231623.Tasa_017_102"/>
<dbReference type="InterPro" id="IPR029058">
    <property type="entry name" value="AB_hydrolase_fold"/>
</dbReference>
<feature type="domain" description="Serine aminopeptidase S33" evidence="1">
    <location>
        <begin position="74"/>
        <end position="180"/>
    </location>
</feature>